<feature type="domain" description="ABC transmembrane type-1" evidence="9">
    <location>
        <begin position="71"/>
        <end position="277"/>
    </location>
</feature>
<evidence type="ECO:0000256" key="6">
    <source>
        <dbReference type="ARBA" id="ARBA00022989"/>
    </source>
</evidence>
<feature type="transmembrane region" description="Helical" evidence="8">
    <location>
        <begin position="256"/>
        <end position="277"/>
    </location>
</feature>
<dbReference type="RefSeq" id="WP_086061991.1">
    <property type="nucleotide sequence ID" value="NZ_FQZF01000007.1"/>
</dbReference>
<accession>A0A1M6FVH2</accession>
<dbReference type="Proteomes" id="UP000184387">
    <property type="component" value="Unassembled WGS sequence"/>
</dbReference>
<keyword evidence="3 8" id="KW-0813">Transport</keyword>
<feature type="transmembrane region" description="Helical" evidence="8">
    <location>
        <begin position="21"/>
        <end position="44"/>
    </location>
</feature>
<reference evidence="10 11" key="1">
    <citation type="submission" date="2016-11" db="EMBL/GenBank/DDBJ databases">
        <authorList>
            <person name="Jaros S."/>
            <person name="Januszkiewicz K."/>
            <person name="Wedrychowicz H."/>
        </authorList>
    </citation>
    <scope>NUCLEOTIDE SEQUENCE [LARGE SCALE GENOMIC DNA]</scope>
    <source>
        <strain evidence="10 11">DSM 14916</strain>
    </source>
</reference>
<dbReference type="InterPro" id="IPR000515">
    <property type="entry name" value="MetI-like"/>
</dbReference>
<evidence type="ECO:0000313" key="10">
    <source>
        <dbReference type="EMBL" id="SHJ01640.1"/>
    </source>
</evidence>
<dbReference type="Pfam" id="PF00528">
    <property type="entry name" value="BPD_transp_1"/>
    <property type="match status" value="1"/>
</dbReference>
<keyword evidence="11" id="KW-1185">Reference proteome</keyword>
<dbReference type="PROSITE" id="PS50928">
    <property type="entry name" value="ABC_TM1"/>
    <property type="match status" value="1"/>
</dbReference>
<keyword evidence="7 8" id="KW-0472">Membrane</keyword>
<organism evidence="10 11">
    <name type="scientific">Muricoccus roseus</name>
    <dbReference type="NCBI Taxonomy" id="198092"/>
    <lineage>
        <taxon>Bacteria</taxon>
        <taxon>Pseudomonadati</taxon>
        <taxon>Pseudomonadota</taxon>
        <taxon>Alphaproteobacteria</taxon>
        <taxon>Acetobacterales</taxon>
        <taxon>Roseomonadaceae</taxon>
        <taxon>Muricoccus</taxon>
    </lineage>
</organism>
<dbReference type="GO" id="GO:0055085">
    <property type="term" value="P:transmembrane transport"/>
    <property type="evidence" value="ECO:0007669"/>
    <property type="project" value="InterPro"/>
</dbReference>
<dbReference type="SUPFAM" id="SSF161098">
    <property type="entry name" value="MetI-like"/>
    <property type="match status" value="1"/>
</dbReference>
<dbReference type="CDD" id="cd06261">
    <property type="entry name" value="TM_PBP2"/>
    <property type="match status" value="1"/>
</dbReference>
<comment type="similarity">
    <text evidence="2">Belongs to the binding-protein-dependent transport system permease family. CysTW subfamily.</text>
</comment>
<evidence type="ECO:0000256" key="1">
    <source>
        <dbReference type="ARBA" id="ARBA00004651"/>
    </source>
</evidence>
<feature type="transmembrane region" description="Helical" evidence="8">
    <location>
        <begin position="102"/>
        <end position="125"/>
    </location>
</feature>
<evidence type="ECO:0000256" key="4">
    <source>
        <dbReference type="ARBA" id="ARBA00022475"/>
    </source>
</evidence>
<keyword evidence="6 8" id="KW-1133">Transmembrane helix</keyword>
<dbReference type="Gene3D" id="1.10.3720.10">
    <property type="entry name" value="MetI-like"/>
    <property type="match status" value="1"/>
</dbReference>
<comment type="subcellular location">
    <subcellularLocation>
        <location evidence="1 8">Cell membrane</location>
        <topology evidence="1 8">Multi-pass membrane protein</topology>
    </subcellularLocation>
</comment>
<dbReference type="OrthoDB" id="7915284at2"/>
<proteinExistence type="inferred from homology"/>
<dbReference type="AlphaFoldDB" id="A0A1M6FVH2"/>
<evidence type="ECO:0000256" key="7">
    <source>
        <dbReference type="ARBA" id="ARBA00023136"/>
    </source>
</evidence>
<evidence type="ECO:0000259" key="9">
    <source>
        <dbReference type="PROSITE" id="PS50928"/>
    </source>
</evidence>
<protein>
    <submittedName>
        <fullName evidence="10">Mannopine transport system permease protein</fullName>
    </submittedName>
</protein>
<dbReference type="InterPro" id="IPR035906">
    <property type="entry name" value="MetI-like_sf"/>
</dbReference>
<feature type="transmembrane region" description="Helical" evidence="8">
    <location>
        <begin position="70"/>
        <end position="90"/>
    </location>
</feature>
<dbReference type="GO" id="GO:0005886">
    <property type="term" value="C:plasma membrane"/>
    <property type="evidence" value="ECO:0007669"/>
    <property type="project" value="UniProtKB-SubCell"/>
</dbReference>
<evidence type="ECO:0000313" key="11">
    <source>
        <dbReference type="Proteomes" id="UP000184387"/>
    </source>
</evidence>
<keyword evidence="4" id="KW-1003">Cell membrane</keyword>
<dbReference type="PANTHER" id="PTHR42929">
    <property type="entry name" value="INNER MEMBRANE ABC TRANSPORTER PERMEASE PROTEIN YDCU-RELATED-RELATED"/>
    <property type="match status" value="1"/>
</dbReference>
<dbReference type="STRING" id="198092.SAMN02745194_01584"/>
<keyword evidence="5 8" id="KW-0812">Transmembrane</keyword>
<evidence type="ECO:0000256" key="8">
    <source>
        <dbReference type="RuleBase" id="RU363032"/>
    </source>
</evidence>
<evidence type="ECO:0000256" key="5">
    <source>
        <dbReference type="ARBA" id="ARBA00022692"/>
    </source>
</evidence>
<dbReference type="EMBL" id="FQZF01000007">
    <property type="protein sequence ID" value="SHJ01640.1"/>
    <property type="molecule type" value="Genomic_DNA"/>
</dbReference>
<evidence type="ECO:0000256" key="3">
    <source>
        <dbReference type="ARBA" id="ARBA00022448"/>
    </source>
</evidence>
<sequence>MSGRRPSAFLLGGRRYSPASSLLLAAPFLILIAIVFILPLATLLHESLFVPGPTTAHYARAFEEPVYLRVMLRTLGIAVLVTALALLLAWPLAWVMSRSKGLGLALLAAAVLLPLWTSVLVRTYAWMVLLQRNGVVNQLLQQLGLVDAPIRLLYTQGAVVLAMAHVLLPFMVLPIYSALKGIPEDYTRAAQMLGASAWSTFREVIWPLALPGVTSGCLMVFLLALGFFVTPALIGGPQQMMIATLVSQQVREMLDWPFAGALVGILLVFVLAITIVFKRAVRLDRFVGSA</sequence>
<name>A0A1M6FVH2_9PROT</name>
<feature type="transmembrane region" description="Helical" evidence="8">
    <location>
        <begin position="153"/>
        <end position="179"/>
    </location>
</feature>
<evidence type="ECO:0000256" key="2">
    <source>
        <dbReference type="ARBA" id="ARBA00007069"/>
    </source>
</evidence>
<gene>
    <name evidence="10" type="ORF">SAMN02745194_01584</name>
</gene>
<dbReference type="PANTHER" id="PTHR42929:SF5">
    <property type="entry name" value="ABC TRANSPORTER PERMEASE PROTEIN"/>
    <property type="match status" value="1"/>
</dbReference>
<feature type="transmembrane region" description="Helical" evidence="8">
    <location>
        <begin position="208"/>
        <end position="236"/>
    </location>
</feature>